<reference evidence="15" key="1">
    <citation type="journal article" date="2020" name="mSystems">
        <title>Genome- and Community-Level Interaction Insights into Carbon Utilization and Element Cycling Functions of Hydrothermarchaeota in Hydrothermal Sediment.</title>
        <authorList>
            <person name="Zhou Z."/>
            <person name="Liu Y."/>
            <person name="Xu W."/>
            <person name="Pan J."/>
            <person name="Luo Z.H."/>
            <person name="Li M."/>
        </authorList>
    </citation>
    <scope>NUCLEOTIDE SEQUENCE [LARGE SCALE GENOMIC DNA]</scope>
    <source>
        <strain evidence="15">SpSt-132</strain>
    </source>
</reference>
<keyword evidence="7 15" id="KW-0808">Transferase</keyword>
<comment type="similarity">
    <text evidence="3">Belongs to the UPRTase family.</text>
</comment>
<accession>A0A7C2ZHV0</accession>
<evidence type="ECO:0000256" key="11">
    <source>
        <dbReference type="ARBA" id="ARBA00056901"/>
    </source>
</evidence>
<comment type="catalytic activity">
    <reaction evidence="10">
        <text>UMP + diphosphate = 5-phospho-alpha-D-ribose 1-diphosphate + uracil</text>
        <dbReference type="Rhea" id="RHEA:13017"/>
        <dbReference type="ChEBI" id="CHEBI:17568"/>
        <dbReference type="ChEBI" id="CHEBI:33019"/>
        <dbReference type="ChEBI" id="CHEBI:57865"/>
        <dbReference type="ChEBI" id="CHEBI:58017"/>
        <dbReference type="EC" id="2.4.2.9"/>
    </reaction>
</comment>
<dbReference type="SUPFAM" id="SSF53271">
    <property type="entry name" value="PRTase-like"/>
    <property type="match status" value="1"/>
</dbReference>
<protein>
    <recommendedName>
        <fullName evidence="12 13">Uracil phosphoribosyltransferase</fullName>
        <ecNumber evidence="4 13">2.4.2.9</ecNumber>
    </recommendedName>
</protein>
<dbReference type="GO" id="GO:0005525">
    <property type="term" value="F:GTP binding"/>
    <property type="evidence" value="ECO:0007669"/>
    <property type="project" value="UniProtKB-KW"/>
</dbReference>
<comment type="cofactor">
    <cofactor evidence="1">
        <name>Mg(2+)</name>
        <dbReference type="ChEBI" id="CHEBI:18420"/>
    </cofactor>
</comment>
<evidence type="ECO:0000256" key="8">
    <source>
        <dbReference type="ARBA" id="ARBA00022741"/>
    </source>
</evidence>
<feature type="domain" description="Phosphoribosyltransferase" evidence="14">
    <location>
        <begin position="5"/>
        <end position="204"/>
    </location>
</feature>
<dbReference type="CDD" id="cd06223">
    <property type="entry name" value="PRTases_typeI"/>
    <property type="match status" value="1"/>
</dbReference>
<keyword evidence="8" id="KW-0547">Nucleotide-binding</keyword>
<dbReference type="UniPathway" id="UPA00574">
    <property type="reaction ID" value="UER00636"/>
</dbReference>
<organism evidence="15">
    <name type="scientific">Hydrogenobacter sp</name>
    <dbReference type="NCBI Taxonomy" id="2152829"/>
    <lineage>
        <taxon>Bacteria</taxon>
        <taxon>Pseudomonadati</taxon>
        <taxon>Aquificota</taxon>
        <taxon>Aquificia</taxon>
        <taxon>Aquificales</taxon>
        <taxon>Aquificaceae</taxon>
        <taxon>Hydrogenobacter</taxon>
    </lineage>
</organism>
<dbReference type="GO" id="GO:0006223">
    <property type="term" value="P:uracil salvage"/>
    <property type="evidence" value="ECO:0007669"/>
    <property type="project" value="InterPro"/>
</dbReference>
<evidence type="ECO:0000313" key="15">
    <source>
        <dbReference type="EMBL" id="HEW46546.1"/>
    </source>
</evidence>
<dbReference type="InterPro" id="IPR005765">
    <property type="entry name" value="UPRT"/>
</dbReference>
<evidence type="ECO:0000256" key="5">
    <source>
        <dbReference type="ARBA" id="ARBA00022533"/>
    </source>
</evidence>
<dbReference type="AlphaFoldDB" id="A0A7C2ZHV0"/>
<proteinExistence type="inferred from homology"/>
<dbReference type="InterPro" id="IPR029057">
    <property type="entry name" value="PRTase-like"/>
</dbReference>
<keyword evidence="5" id="KW-0021">Allosteric enzyme</keyword>
<dbReference type="NCBIfam" id="NF001097">
    <property type="entry name" value="PRK00129.1"/>
    <property type="match status" value="1"/>
</dbReference>
<dbReference type="GO" id="GO:0044206">
    <property type="term" value="P:UMP salvage"/>
    <property type="evidence" value="ECO:0007669"/>
    <property type="project" value="UniProtKB-UniPathway"/>
</dbReference>
<evidence type="ECO:0000256" key="2">
    <source>
        <dbReference type="ARBA" id="ARBA00005180"/>
    </source>
</evidence>
<dbReference type="EC" id="2.4.2.9" evidence="4 13"/>
<keyword evidence="9" id="KW-0342">GTP-binding</keyword>
<evidence type="ECO:0000256" key="13">
    <source>
        <dbReference type="NCBIfam" id="TIGR01091"/>
    </source>
</evidence>
<evidence type="ECO:0000256" key="6">
    <source>
        <dbReference type="ARBA" id="ARBA00022676"/>
    </source>
</evidence>
<evidence type="ECO:0000256" key="3">
    <source>
        <dbReference type="ARBA" id="ARBA00009516"/>
    </source>
</evidence>
<evidence type="ECO:0000256" key="1">
    <source>
        <dbReference type="ARBA" id="ARBA00001946"/>
    </source>
</evidence>
<sequence>MPLKVLDNPLLKHKLNAIRDKRTSPERLRGLVEELTLMCIPYLMEDAPIRRERIETPLEEGIFEFIEEDKIVLLCILRAGVPMLNGALRALPKAKAGFLAIRRDEESLKPTLYYRRIPNIKDKWVVVLDPMLATGGTLKMALEEIKTGRPERIFSLHLVASPEGIERVLFLHQDVNLFVVSVDRELNQKGYIVPGVGDMGDRLFSEYP</sequence>
<evidence type="ECO:0000256" key="4">
    <source>
        <dbReference type="ARBA" id="ARBA00011894"/>
    </source>
</evidence>
<evidence type="ECO:0000256" key="9">
    <source>
        <dbReference type="ARBA" id="ARBA00023134"/>
    </source>
</evidence>
<evidence type="ECO:0000256" key="7">
    <source>
        <dbReference type="ARBA" id="ARBA00022679"/>
    </source>
</evidence>
<dbReference type="FunFam" id="3.40.50.2020:FF:000023">
    <property type="entry name" value="Probable uracil phosphoribosyltransferase"/>
    <property type="match status" value="1"/>
</dbReference>
<dbReference type="Pfam" id="PF14681">
    <property type="entry name" value="UPRTase"/>
    <property type="match status" value="1"/>
</dbReference>
<evidence type="ECO:0000259" key="14">
    <source>
        <dbReference type="Pfam" id="PF14681"/>
    </source>
</evidence>
<evidence type="ECO:0000256" key="10">
    <source>
        <dbReference type="ARBA" id="ARBA00052919"/>
    </source>
</evidence>
<dbReference type="InterPro" id="IPR000836">
    <property type="entry name" value="PRTase_dom"/>
</dbReference>
<dbReference type="EMBL" id="DSFP01000067">
    <property type="protein sequence ID" value="HEW46546.1"/>
    <property type="molecule type" value="Genomic_DNA"/>
</dbReference>
<gene>
    <name evidence="15" type="primary">upp</name>
    <name evidence="15" type="ORF">ENO47_07785</name>
</gene>
<dbReference type="GO" id="GO:0004845">
    <property type="term" value="F:uracil phosphoribosyltransferase activity"/>
    <property type="evidence" value="ECO:0007669"/>
    <property type="project" value="UniProtKB-UniRule"/>
</dbReference>
<evidence type="ECO:0000256" key="12">
    <source>
        <dbReference type="ARBA" id="ARBA00072146"/>
    </source>
</evidence>
<dbReference type="NCBIfam" id="TIGR01091">
    <property type="entry name" value="upp"/>
    <property type="match status" value="1"/>
</dbReference>
<dbReference type="Gene3D" id="3.40.50.2020">
    <property type="match status" value="1"/>
</dbReference>
<name>A0A7C2ZHV0_9AQUI</name>
<comment type="pathway">
    <text evidence="2">Pyrimidine metabolism; UMP biosynthesis via salvage pathway; UMP from uracil: step 1/1.</text>
</comment>
<comment type="caution">
    <text evidence="15">The sequence shown here is derived from an EMBL/GenBank/DDBJ whole genome shotgun (WGS) entry which is preliminary data.</text>
</comment>
<keyword evidence="6 15" id="KW-0328">Glycosyltransferase</keyword>
<comment type="function">
    <text evidence="11">Catalyzes the conversion of uracil and 5-phospho-alpha-D-ribose 1-diphosphate (PRPP) to UMP and diphosphate.</text>
</comment>